<reference evidence="1 2" key="1">
    <citation type="journal article" date="2016" name="Nat. Commun.">
        <title>Thousands of microbial genomes shed light on interconnected biogeochemical processes in an aquifer system.</title>
        <authorList>
            <person name="Anantharaman K."/>
            <person name="Brown C.T."/>
            <person name="Hug L.A."/>
            <person name="Sharon I."/>
            <person name="Castelle C.J."/>
            <person name="Probst A.J."/>
            <person name="Thomas B.C."/>
            <person name="Singh A."/>
            <person name="Wilkins M.J."/>
            <person name="Karaoz U."/>
            <person name="Brodie E.L."/>
            <person name="Williams K.H."/>
            <person name="Hubbard S.S."/>
            <person name="Banfield J.F."/>
        </authorList>
    </citation>
    <scope>NUCLEOTIDE SEQUENCE [LARGE SCALE GENOMIC DNA]</scope>
</reference>
<dbReference type="EMBL" id="MFDO01000018">
    <property type="protein sequence ID" value="OGE65386.1"/>
    <property type="molecule type" value="Genomic_DNA"/>
</dbReference>
<gene>
    <name evidence="1" type="ORF">A3B49_00670</name>
</gene>
<proteinExistence type="predicted"/>
<accession>A0A1F5MJ28</accession>
<organism evidence="1 2">
    <name type="scientific">Candidatus Daviesbacteria bacterium RIFCSPLOWO2_01_FULL_40_24</name>
    <dbReference type="NCBI Taxonomy" id="1797787"/>
    <lineage>
        <taxon>Bacteria</taxon>
        <taxon>Candidatus Daviesiibacteriota</taxon>
    </lineage>
</organism>
<comment type="caution">
    <text evidence="1">The sequence shown here is derived from an EMBL/GenBank/DDBJ whole genome shotgun (WGS) entry which is preliminary data.</text>
</comment>
<evidence type="ECO:0000313" key="2">
    <source>
        <dbReference type="Proteomes" id="UP000178017"/>
    </source>
</evidence>
<sequence>MFEGSQEMREISLTERMIRASSHVPTVAVEDVGDALGLVYNAQRKLIPVPSSKARIDLAHRFSAEEIEAGLSRIRAQFGDERDSSLIRYWEDQLQKAHTLNSAEGNRAFMVTERPFSIRVRDIMKNYGLIPGTLGGPVYGDYYVTRHSTTGEEDNGYYIFMDRDPSTRVEMRRFLFWKKPQLIKIPARVIGELNFKYFFPNKENCWRINVFGPNNLELLTEFGFELNTQFGKPVHVQLSNEKEKNEYIPYDQR</sequence>
<protein>
    <submittedName>
        <fullName evidence="1">Uncharacterized protein</fullName>
    </submittedName>
</protein>
<dbReference type="Proteomes" id="UP000178017">
    <property type="component" value="Unassembled WGS sequence"/>
</dbReference>
<evidence type="ECO:0000313" key="1">
    <source>
        <dbReference type="EMBL" id="OGE65386.1"/>
    </source>
</evidence>
<dbReference type="AlphaFoldDB" id="A0A1F5MJ28"/>
<name>A0A1F5MJ28_9BACT</name>